<dbReference type="EMBL" id="KM462864">
    <property type="protein sequence ID" value="AIT93688.1"/>
    <property type="molecule type" value="Genomic_DNA"/>
</dbReference>
<feature type="region of interest" description="Disordered" evidence="10">
    <location>
        <begin position="321"/>
        <end position="340"/>
    </location>
</feature>
<comment type="similarity">
    <text evidence="2">Belongs to the RNA polymerase alpha chain family.</text>
</comment>
<dbReference type="Gene3D" id="3.30.1360.10">
    <property type="entry name" value="RNA polymerase, RBP11-like subunit"/>
    <property type="match status" value="2"/>
</dbReference>
<evidence type="ECO:0000256" key="4">
    <source>
        <dbReference type="ARBA" id="ARBA00022478"/>
    </source>
</evidence>
<dbReference type="Pfam" id="PF03118">
    <property type="entry name" value="RNA_pol_A_CTD"/>
    <property type="match status" value="1"/>
</dbReference>
<keyword evidence="12" id="KW-0150">Chloroplast</keyword>
<feature type="compositionally biased region" description="Basic and acidic residues" evidence="10">
    <location>
        <begin position="330"/>
        <end position="339"/>
    </location>
</feature>
<dbReference type="InterPro" id="IPR011260">
    <property type="entry name" value="RNAP_asu_C"/>
</dbReference>
<dbReference type="GeneID" id="22158734"/>
<feature type="compositionally biased region" description="Basic and acidic residues" evidence="10">
    <location>
        <begin position="47"/>
        <end position="56"/>
    </location>
</feature>
<name>A0A097KKI2_9CHLO</name>
<keyword evidence="4" id="KW-0240">DNA-directed RNA polymerase</keyword>
<protein>
    <recommendedName>
        <fullName evidence="3">DNA-directed RNA polymerase</fullName>
        <ecNumber evidence="3">2.7.7.6</ecNumber>
    </recommendedName>
    <alternativeName>
        <fullName evidence="8">Plastid-encoded RNA polymerase subunit alpha</fullName>
    </alternativeName>
</protein>
<keyword evidence="6" id="KW-0548">Nucleotidyltransferase</keyword>
<dbReference type="SMART" id="SM00662">
    <property type="entry name" value="RPOLD"/>
    <property type="match status" value="1"/>
</dbReference>
<dbReference type="GO" id="GO:0003677">
    <property type="term" value="F:DNA binding"/>
    <property type="evidence" value="ECO:0007669"/>
    <property type="project" value="InterPro"/>
</dbReference>
<evidence type="ECO:0000259" key="11">
    <source>
        <dbReference type="SMART" id="SM00662"/>
    </source>
</evidence>
<proteinExistence type="inferred from homology"/>
<evidence type="ECO:0000256" key="5">
    <source>
        <dbReference type="ARBA" id="ARBA00022679"/>
    </source>
</evidence>
<dbReference type="AlphaFoldDB" id="A0A097KKI2"/>
<dbReference type="CDD" id="cd06928">
    <property type="entry name" value="RNAP_alpha_NTD"/>
    <property type="match status" value="1"/>
</dbReference>
<dbReference type="InterPro" id="IPR036643">
    <property type="entry name" value="RNApol_insert_sf"/>
</dbReference>
<dbReference type="GO" id="GO:0000428">
    <property type="term" value="C:DNA-directed RNA polymerase complex"/>
    <property type="evidence" value="ECO:0007669"/>
    <property type="project" value="UniProtKB-KW"/>
</dbReference>
<evidence type="ECO:0000256" key="6">
    <source>
        <dbReference type="ARBA" id="ARBA00022695"/>
    </source>
</evidence>
<geneLocation type="chloroplast" evidence="12"/>
<sequence>MKKPTEIKADKKIKQATKQVSRKTSPPEKKITSKKATKIKPPVVSVQKEKKKEEKPKKKKKGVEKQKKKIISKKITKIKTGFFKEKDNKKVTLSHIESRLESYRNIYSSFEIGTFQQGQAGLVANSIRRALLSEVSSLSIVAVEIRGINHEYVNIHGVRESALDILLNLKDIIIVSDTLSDIPEIGFVSVVGPAVVTAAHLRLPSHVQCVDPEQYIATVADNGRLQIKVMICRGKNFAIQPSFHIITKAFRSYFSIYDKSFNIVGLKKDPMVSIASKKPGKKPAKKLRLSKKIIENYCKRVPTAYAQHSWHLSAKSGHPSGDSSAKYAHHSGDSSDKSTRHSWHSITASDLQELPAFSKPWPVGIPYWKQPDNQILLVDSIFMPVSKVNFSIQNTFTYYEIKHRSLRTKFQKKLKQEKIFFEIWTNGSIQPKNTISIAAYKLIHLLIPFQRKYRLIQPLNAKDTLYLPKKAALRKSLLRLINKSTRLNFFSKNPGLKKKKKKPELHTELPTFAKKISYLIKPFSSITSAKAPLKFTNYSLGKNKKLPAIMEFSKKPIDIVYLDLSNKHFICLKRANINTISELTQYSRADLLTLKGFNKNAVSCVATALRQLNLKLQS</sequence>
<dbReference type="Pfam" id="PF01193">
    <property type="entry name" value="RNA_pol_L"/>
    <property type="match status" value="1"/>
</dbReference>
<dbReference type="RefSeq" id="YP_009105048.1">
    <property type="nucleotide sequence ID" value="NC_025527.1"/>
</dbReference>
<gene>
    <name evidence="12" type="primary">rpoA</name>
</gene>
<keyword evidence="7" id="KW-0804">Transcription</keyword>
<dbReference type="EC" id="2.7.7.6" evidence="3"/>
<evidence type="ECO:0000256" key="9">
    <source>
        <dbReference type="ARBA" id="ARBA00048552"/>
    </source>
</evidence>
<feature type="region of interest" description="Disordered" evidence="10">
    <location>
        <begin position="1"/>
        <end position="68"/>
    </location>
</feature>
<evidence type="ECO:0000256" key="7">
    <source>
        <dbReference type="ARBA" id="ARBA00023163"/>
    </source>
</evidence>
<evidence type="ECO:0000256" key="1">
    <source>
        <dbReference type="ARBA" id="ARBA00004026"/>
    </source>
</evidence>
<keyword evidence="5" id="KW-0808">Transferase</keyword>
<evidence type="ECO:0000256" key="10">
    <source>
        <dbReference type="SAM" id="MobiDB-lite"/>
    </source>
</evidence>
<dbReference type="GO" id="GO:0003899">
    <property type="term" value="F:DNA-directed RNA polymerase activity"/>
    <property type="evidence" value="ECO:0007669"/>
    <property type="project" value="UniProtKB-EC"/>
</dbReference>
<evidence type="ECO:0000256" key="8">
    <source>
        <dbReference type="ARBA" id="ARBA00031776"/>
    </source>
</evidence>
<dbReference type="InterPro" id="IPR011262">
    <property type="entry name" value="DNA-dir_RNA_pol_insert"/>
</dbReference>
<dbReference type="InterPro" id="IPR011263">
    <property type="entry name" value="DNA-dir_RNA_pol_RpoA/D/Rpb3"/>
</dbReference>
<feature type="compositionally biased region" description="Basic residues" evidence="10">
    <location>
        <begin position="57"/>
        <end position="68"/>
    </location>
</feature>
<dbReference type="GO" id="GO:0005737">
    <property type="term" value="C:cytoplasm"/>
    <property type="evidence" value="ECO:0007669"/>
    <property type="project" value="UniProtKB-ARBA"/>
</dbReference>
<dbReference type="GO" id="GO:0006351">
    <property type="term" value="P:DNA-templated transcription"/>
    <property type="evidence" value="ECO:0007669"/>
    <property type="project" value="InterPro"/>
</dbReference>
<evidence type="ECO:0000256" key="2">
    <source>
        <dbReference type="ARBA" id="ARBA00007123"/>
    </source>
</evidence>
<organism evidence="12">
    <name type="scientific">Stichococcus bacillaris</name>
    <dbReference type="NCBI Taxonomy" id="37433"/>
    <lineage>
        <taxon>Eukaryota</taxon>
        <taxon>Viridiplantae</taxon>
        <taxon>Chlorophyta</taxon>
        <taxon>core chlorophytes</taxon>
        <taxon>Trebouxiophyceae</taxon>
        <taxon>Prasiolales</taxon>
        <taxon>Stichococcaceae</taxon>
        <taxon>Stichococcus</taxon>
    </lineage>
</organism>
<dbReference type="GO" id="GO:0046983">
    <property type="term" value="F:protein dimerization activity"/>
    <property type="evidence" value="ECO:0007669"/>
    <property type="project" value="InterPro"/>
</dbReference>
<dbReference type="InterPro" id="IPR036603">
    <property type="entry name" value="RBP11-like"/>
</dbReference>
<dbReference type="SUPFAM" id="SSF56553">
    <property type="entry name" value="Insert subdomain of RNA polymerase alpha subunit"/>
    <property type="match status" value="1"/>
</dbReference>
<evidence type="ECO:0000256" key="3">
    <source>
        <dbReference type="ARBA" id="ARBA00012418"/>
    </source>
</evidence>
<reference evidence="12" key="1">
    <citation type="journal article" date="2014" name="BMC Evol. Biol.">
        <title>Chloroplast phylogenomic analysis resolves deep-level relationships within the green algal class Trebouxiophyceae.</title>
        <authorList>
            <person name="Lemieux C."/>
            <person name="Otis C."/>
            <person name="Turmel M."/>
        </authorList>
    </citation>
    <scope>NUCLEOTIDE SEQUENCE</scope>
</reference>
<comment type="catalytic activity">
    <reaction evidence="9">
        <text>RNA(n) + a ribonucleoside 5'-triphosphate = RNA(n+1) + diphosphate</text>
        <dbReference type="Rhea" id="RHEA:21248"/>
        <dbReference type="Rhea" id="RHEA-COMP:14527"/>
        <dbReference type="Rhea" id="RHEA-COMP:17342"/>
        <dbReference type="ChEBI" id="CHEBI:33019"/>
        <dbReference type="ChEBI" id="CHEBI:61557"/>
        <dbReference type="ChEBI" id="CHEBI:140395"/>
        <dbReference type="EC" id="2.7.7.6"/>
    </reaction>
</comment>
<comment type="function">
    <text evidence="1">DNA-dependent RNA polymerase catalyzes the transcription of DNA into RNA using the four ribonucleoside triphosphates as substrates.</text>
</comment>
<accession>A0A097KKI2</accession>
<feature type="compositionally biased region" description="Basic and acidic residues" evidence="10">
    <location>
        <begin position="1"/>
        <end position="13"/>
    </location>
</feature>
<dbReference type="Pfam" id="PF01000">
    <property type="entry name" value="RNA_pol_A_bac"/>
    <property type="match status" value="1"/>
</dbReference>
<keyword evidence="12" id="KW-0934">Plastid</keyword>
<feature type="domain" description="DNA-directed RNA polymerase RpoA/D/Rpb3-type" evidence="11">
    <location>
        <begin position="107"/>
        <end position="452"/>
    </location>
</feature>
<dbReference type="Gene3D" id="1.10.150.20">
    <property type="entry name" value="5' to 3' exonuclease, C-terminal subdomain"/>
    <property type="match status" value="1"/>
</dbReference>
<evidence type="ECO:0000313" key="12">
    <source>
        <dbReference type="EMBL" id="AIT93688.1"/>
    </source>
</evidence>
<dbReference type="Gene3D" id="2.170.120.12">
    <property type="entry name" value="DNA-directed RNA polymerase, insert domain"/>
    <property type="match status" value="1"/>
</dbReference>
<dbReference type="SUPFAM" id="SSF55257">
    <property type="entry name" value="RBP11-like subunits of RNA polymerase"/>
    <property type="match status" value="1"/>
</dbReference>
<dbReference type="SUPFAM" id="SSF47789">
    <property type="entry name" value="C-terminal domain of RNA polymerase alpha subunit"/>
    <property type="match status" value="1"/>
</dbReference>